<dbReference type="EMBL" id="JBHSWU010000061">
    <property type="protein sequence ID" value="MFC6723872.1"/>
    <property type="molecule type" value="Genomic_DNA"/>
</dbReference>
<keyword evidence="3" id="KW-0648">Protein biosynthesis</keyword>
<evidence type="ECO:0000313" key="6">
    <source>
        <dbReference type="EMBL" id="MFC6723872.1"/>
    </source>
</evidence>
<dbReference type="CDD" id="cd01514">
    <property type="entry name" value="Elongation_Factor_C"/>
    <property type="match status" value="1"/>
</dbReference>
<keyword evidence="1" id="KW-0963">Cytoplasm</keyword>
<dbReference type="SUPFAM" id="SSF54211">
    <property type="entry name" value="Ribosomal protein S5 domain 2-like"/>
    <property type="match status" value="1"/>
</dbReference>
<accession>A0ABD5RX93</accession>
<dbReference type="GO" id="GO:0003746">
    <property type="term" value="F:translation elongation factor activity"/>
    <property type="evidence" value="ECO:0007669"/>
    <property type="project" value="UniProtKB-KW"/>
</dbReference>
<dbReference type="InterPro" id="IPR035647">
    <property type="entry name" value="EFG_III/V"/>
</dbReference>
<dbReference type="Pfam" id="PF00679">
    <property type="entry name" value="EFG_C"/>
    <property type="match status" value="1"/>
</dbReference>
<reference evidence="6 7" key="1">
    <citation type="journal article" date="2019" name="Int. J. Syst. Evol. Microbiol.">
        <title>The Global Catalogue of Microorganisms (GCM) 10K type strain sequencing project: providing services to taxonomists for standard genome sequencing and annotation.</title>
        <authorList>
            <consortium name="The Broad Institute Genomics Platform"/>
            <consortium name="The Broad Institute Genome Sequencing Center for Infectious Disease"/>
            <person name="Wu L."/>
            <person name="Ma J."/>
        </authorList>
    </citation>
    <scope>NUCLEOTIDE SEQUENCE [LARGE SCALE GENOMIC DNA]</scope>
    <source>
        <strain evidence="6 7">NBRC 111368</strain>
    </source>
</reference>
<evidence type="ECO:0000259" key="5">
    <source>
        <dbReference type="SMART" id="SM00838"/>
    </source>
</evidence>
<evidence type="ECO:0000256" key="3">
    <source>
        <dbReference type="ARBA" id="ARBA00022917"/>
    </source>
</evidence>
<gene>
    <name evidence="6" type="ORF">ACFQE1_05665</name>
</gene>
<dbReference type="Gene3D" id="3.30.70.240">
    <property type="match status" value="1"/>
</dbReference>
<keyword evidence="2" id="KW-0547">Nucleotide-binding</keyword>
<dbReference type="AlphaFoldDB" id="A0ABD5RX93"/>
<protein>
    <submittedName>
        <fullName evidence="6">Elongation factor EF-2</fullName>
    </submittedName>
</protein>
<proteinExistence type="predicted"/>
<organism evidence="6 7">
    <name type="scientific">Halobium palmae</name>
    <dbReference type="NCBI Taxonomy" id="1776492"/>
    <lineage>
        <taxon>Archaea</taxon>
        <taxon>Methanobacteriati</taxon>
        <taxon>Methanobacteriota</taxon>
        <taxon>Stenosarchaea group</taxon>
        <taxon>Halobacteria</taxon>
        <taxon>Halobacteriales</taxon>
        <taxon>Haloferacaceae</taxon>
        <taxon>Halobium</taxon>
    </lineage>
</organism>
<feature type="non-terminal residue" evidence="6">
    <location>
        <position position="1"/>
    </location>
</feature>
<dbReference type="PANTHER" id="PTHR43261:SF1">
    <property type="entry name" value="RIBOSOME-RELEASING FACTOR 2, MITOCHONDRIAL"/>
    <property type="match status" value="1"/>
</dbReference>
<comment type="caution">
    <text evidence="6">The sequence shown here is derived from an EMBL/GenBank/DDBJ whole genome shotgun (WGS) entry which is preliminary data.</text>
</comment>
<dbReference type="SMART" id="SM00838">
    <property type="entry name" value="EFG_C"/>
    <property type="match status" value="1"/>
</dbReference>
<keyword evidence="4" id="KW-0342">GTP-binding</keyword>
<dbReference type="GO" id="GO:0005525">
    <property type="term" value="F:GTP binding"/>
    <property type="evidence" value="ECO:0007669"/>
    <property type="project" value="UniProtKB-KW"/>
</dbReference>
<keyword evidence="6" id="KW-0251">Elongation factor</keyword>
<keyword evidence="7" id="KW-1185">Reference proteome</keyword>
<dbReference type="Proteomes" id="UP001596328">
    <property type="component" value="Unassembled WGS sequence"/>
</dbReference>
<sequence length="143" mass="16018">HDARLHEDTIHRGPAQVIPAVREAVHRALIDGEVRLLEPIQNVRIDVPSEYMGSASGEIQGRRGRVDDMYQEGDLMVIEGIAPVEEMIGFSSDIRSATEGRASWNTENAGFRVLVDNLQRDIIGQIRERKGMKQELSPAIDYI</sequence>
<evidence type="ECO:0000256" key="1">
    <source>
        <dbReference type="ARBA" id="ARBA00022490"/>
    </source>
</evidence>
<dbReference type="InterPro" id="IPR000640">
    <property type="entry name" value="EFG_V-like"/>
</dbReference>
<dbReference type="SUPFAM" id="SSF54980">
    <property type="entry name" value="EF-G C-terminal domain-like"/>
    <property type="match status" value="1"/>
</dbReference>
<dbReference type="FunFam" id="3.30.70.240:FF:000010">
    <property type="entry name" value="Elongation factor 2"/>
    <property type="match status" value="1"/>
</dbReference>
<dbReference type="PANTHER" id="PTHR43261">
    <property type="entry name" value="TRANSLATION ELONGATION FACTOR G-RELATED"/>
    <property type="match status" value="1"/>
</dbReference>
<name>A0ABD5RX93_9EURY</name>
<evidence type="ECO:0000313" key="7">
    <source>
        <dbReference type="Proteomes" id="UP001596328"/>
    </source>
</evidence>
<evidence type="ECO:0000256" key="4">
    <source>
        <dbReference type="ARBA" id="ARBA00023134"/>
    </source>
</evidence>
<dbReference type="InterPro" id="IPR020568">
    <property type="entry name" value="Ribosomal_Su5_D2-typ_SF"/>
</dbReference>
<feature type="domain" description="Elongation factor EFG" evidence="5">
    <location>
        <begin position="35"/>
        <end position="122"/>
    </location>
</feature>
<evidence type="ECO:0000256" key="2">
    <source>
        <dbReference type="ARBA" id="ARBA00022741"/>
    </source>
</evidence>